<dbReference type="InterPro" id="IPR001610">
    <property type="entry name" value="PAC"/>
</dbReference>
<dbReference type="PANTHER" id="PTHR43642">
    <property type="entry name" value="HYBRID SIGNAL TRANSDUCTION HISTIDINE KINASE G"/>
    <property type="match status" value="1"/>
</dbReference>
<dbReference type="InterPro" id="IPR013655">
    <property type="entry name" value="PAS_fold_3"/>
</dbReference>
<dbReference type="Gene3D" id="3.40.50.300">
    <property type="entry name" value="P-loop containing nucleotide triphosphate hydrolases"/>
    <property type="match status" value="1"/>
</dbReference>
<dbReference type="PROSITE" id="PS50113">
    <property type="entry name" value="PAC"/>
    <property type="match status" value="2"/>
</dbReference>
<feature type="coiled-coil region" evidence="6">
    <location>
        <begin position="1820"/>
        <end position="1854"/>
    </location>
</feature>
<dbReference type="InterPro" id="IPR003594">
    <property type="entry name" value="HATPase_dom"/>
</dbReference>
<dbReference type="InterPro" id="IPR000700">
    <property type="entry name" value="PAS-assoc_C"/>
</dbReference>
<dbReference type="PANTHER" id="PTHR43642:SF1">
    <property type="entry name" value="HYBRID SIGNAL TRANSDUCTION HISTIDINE KINASE G"/>
    <property type="match status" value="1"/>
</dbReference>
<gene>
    <name evidence="11" type="ORF">H6H03_12580</name>
</gene>
<dbReference type="Gene3D" id="1.10.287.130">
    <property type="match status" value="1"/>
</dbReference>
<dbReference type="SUPFAM" id="SSF55785">
    <property type="entry name" value="PYP-like sensor domain (PAS domain)"/>
    <property type="match status" value="2"/>
</dbReference>
<dbReference type="PROSITE" id="PS50109">
    <property type="entry name" value="HIS_KIN"/>
    <property type="match status" value="1"/>
</dbReference>
<reference evidence="11 12" key="1">
    <citation type="journal article" date="2020" name="ISME J.">
        <title>Comparative genomics reveals insights into cyanobacterial evolution and habitat adaptation.</title>
        <authorList>
            <person name="Chen M.Y."/>
            <person name="Teng W.K."/>
            <person name="Zhao L."/>
            <person name="Hu C.X."/>
            <person name="Zhou Y.K."/>
            <person name="Han B.P."/>
            <person name="Song L.R."/>
            <person name="Shu W.S."/>
        </authorList>
    </citation>
    <scope>NUCLEOTIDE SEQUENCE [LARGE SCALE GENOMIC DNA]</scope>
    <source>
        <strain evidence="11 12">FACHB-159</strain>
    </source>
</reference>
<keyword evidence="4" id="KW-0418">Kinase</keyword>
<comment type="catalytic activity">
    <reaction evidence="1">
        <text>ATP + protein L-histidine = ADP + protein N-phospho-L-histidine.</text>
        <dbReference type="EC" id="2.7.13.3"/>
    </reaction>
</comment>
<keyword evidence="6" id="KW-0175">Coiled coil</keyword>
<dbReference type="InterPro" id="IPR013767">
    <property type="entry name" value="PAS_fold"/>
</dbReference>
<dbReference type="CDD" id="cd00082">
    <property type="entry name" value="HisKA"/>
    <property type="match status" value="1"/>
</dbReference>
<dbReference type="InterPro" id="IPR003661">
    <property type="entry name" value="HisK_dim/P_dom"/>
</dbReference>
<dbReference type="InterPro" id="IPR041664">
    <property type="entry name" value="AAA_16"/>
</dbReference>
<dbReference type="SUPFAM" id="SSF48452">
    <property type="entry name" value="TPR-like"/>
    <property type="match status" value="1"/>
</dbReference>
<evidence type="ECO:0000256" key="3">
    <source>
        <dbReference type="ARBA" id="ARBA00022553"/>
    </source>
</evidence>
<dbReference type="CDD" id="cd00130">
    <property type="entry name" value="PAS"/>
    <property type="match status" value="2"/>
</dbReference>
<name>A0ABR8K5G7_9NOSO</name>
<dbReference type="PROSITE" id="PS00108">
    <property type="entry name" value="PROTEIN_KINASE_ST"/>
    <property type="match status" value="1"/>
</dbReference>
<dbReference type="InterPro" id="IPR011009">
    <property type="entry name" value="Kinase-like_dom_sf"/>
</dbReference>
<evidence type="ECO:0000313" key="12">
    <source>
        <dbReference type="Proteomes" id="UP000637383"/>
    </source>
</evidence>
<dbReference type="Gene3D" id="3.30.565.10">
    <property type="entry name" value="Histidine kinase-like ATPase, C-terminal domain"/>
    <property type="match status" value="1"/>
</dbReference>
<dbReference type="EMBL" id="JACJTU010000010">
    <property type="protein sequence ID" value="MBD2734713.1"/>
    <property type="molecule type" value="Genomic_DNA"/>
</dbReference>
<dbReference type="Gene3D" id="3.30.200.20">
    <property type="entry name" value="Phosphorylase Kinase, domain 1"/>
    <property type="match status" value="1"/>
</dbReference>
<evidence type="ECO:0000259" key="9">
    <source>
        <dbReference type="PROSITE" id="PS50112"/>
    </source>
</evidence>
<evidence type="ECO:0000259" key="8">
    <source>
        <dbReference type="PROSITE" id="PS50109"/>
    </source>
</evidence>
<dbReference type="SUPFAM" id="SSF52540">
    <property type="entry name" value="P-loop containing nucleoside triphosphate hydrolases"/>
    <property type="match status" value="1"/>
</dbReference>
<accession>A0ABR8K5G7</accession>
<dbReference type="SMART" id="SM00091">
    <property type="entry name" value="PAS"/>
    <property type="match status" value="2"/>
</dbReference>
<keyword evidence="12" id="KW-1185">Reference proteome</keyword>
<dbReference type="Gene3D" id="1.10.510.10">
    <property type="entry name" value="Transferase(Phosphotransferase) domain 1"/>
    <property type="match status" value="1"/>
</dbReference>
<dbReference type="InterPro" id="IPR003018">
    <property type="entry name" value="GAF"/>
</dbReference>
<dbReference type="SUPFAM" id="SSF55781">
    <property type="entry name" value="GAF domain-like"/>
    <property type="match status" value="1"/>
</dbReference>
<dbReference type="SUPFAM" id="SSF56112">
    <property type="entry name" value="Protein kinase-like (PK-like)"/>
    <property type="match status" value="1"/>
</dbReference>
<dbReference type="Gene3D" id="3.30.450.40">
    <property type="match status" value="1"/>
</dbReference>
<dbReference type="InterPro" id="IPR011990">
    <property type="entry name" value="TPR-like_helical_dom_sf"/>
</dbReference>
<dbReference type="Pfam" id="PF08447">
    <property type="entry name" value="PAS_3"/>
    <property type="match status" value="1"/>
</dbReference>
<feature type="domain" description="Protein kinase" evidence="7">
    <location>
        <begin position="14"/>
        <end position="296"/>
    </location>
</feature>
<dbReference type="SUPFAM" id="SSF55874">
    <property type="entry name" value="ATPase domain of HSP90 chaperone/DNA topoisomerase II/histidine kinase"/>
    <property type="match status" value="1"/>
</dbReference>
<feature type="domain" description="PAC" evidence="10">
    <location>
        <begin position="1777"/>
        <end position="1829"/>
    </location>
</feature>
<proteinExistence type="predicted"/>
<dbReference type="InterPro" id="IPR035965">
    <property type="entry name" value="PAS-like_dom_sf"/>
</dbReference>
<keyword evidence="3" id="KW-0597">Phosphoprotein</keyword>
<dbReference type="Proteomes" id="UP000637383">
    <property type="component" value="Unassembled WGS sequence"/>
</dbReference>
<dbReference type="InterPro" id="IPR008271">
    <property type="entry name" value="Ser/Thr_kinase_AS"/>
</dbReference>
<evidence type="ECO:0000256" key="5">
    <source>
        <dbReference type="ARBA" id="ARBA00023012"/>
    </source>
</evidence>
<dbReference type="SMART" id="SM00086">
    <property type="entry name" value="PAC"/>
    <property type="match status" value="2"/>
</dbReference>
<dbReference type="InterPro" id="IPR027417">
    <property type="entry name" value="P-loop_NTPase"/>
</dbReference>
<dbReference type="Pfam" id="PF00069">
    <property type="entry name" value="Pkinase"/>
    <property type="match status" value="1"/>
</dbReference>
<dbReference type="PROSITE" id="PS50112">
    <property type="entry name" value="PAS"/>
    <property type="match status" value="1"/>
</dbReference>
<dbReference type="InterPro" id="IPR053159">
    <property type="entry name" value="Hybrid_Histidine_Kinase"/>
</dbReference>
<dbReference type="CDD" id="cd14014">
    <property type="entry name" value="STKc_PknB_like"/>
    <property type="match status" value="1"/>
</dbReference>
<dbReference type="PROSITE" id="PS50011">
    <property type="entry name" value="PROTEIN_KINASE_DOM"/>
    <property type="match status" value="1"/>
</dbReference>
<dbReference type="InterPro" id="IPR000014">
    <property type="entry name" value="PAS"/>
</dbReference>
<organism evidence="11 12">
    <name type="scientific">Nostoc paludosum FACHB-159</name>
    <dbReference type="NCBI Taxonomy" id="2692908"/>
    <lineage>
        <taxon>Bacteria</taxon>
        <taxon>Bacillati</taxon>
        <taxon>Cyanobacteriota</taxon>
        <taxon>Cyanophyceae</taxon>
        <taxon>Nostocales</taxon>
        <taxon>Nostocaceae</taxon>
        <taxon>Nostoc</taxon>
    </lineage>
</organism>
<comment type="caution">
    <text evidence="11">The sequence shown here is derived from an EMBL/GenBank/DDBJ whole genome shotgun (WGS) entry which is preliminary data.</text>
</comment>
<evidence type="ECO:0000256" key="1">
    <source>
        <dbReference type="ARBA" id="ARBA00000085"/>
    </source>
</evidence>
<dbReference type="InterPro" id="IPR036890">
    <property type="entry name" value="HATPase_C_sf"/>
</dbReference>
<dbReference type="SMART" id="SM00387">
    <property type="entry name" value="HATPase_c"/>
    <property type="match status" value="1"/>
</dbReference>
<evidence type="ECO:0000259" key="7">
    <source>
        <dbReference type="PROSITE" id="PS50011"/>
    </source>
</evidence>
<evidence type="ECO:0000256" key="4">
    <source>
        <dbReference type="ARBA" id="ARBA00022777"/>
    </source>
</evidence>
<dbReference type="NCBIfam" id="TIGR00229">
    <property type="entry name" value="sensory_box"/>
    <property type="match status" value="2"/>
</dbReference>
<dbReference type="Pfam" id="PF13191">
    <property type="entry name" value="AAA_16"/>
    <property type="match status" value="1"/>
</dbReference>
<feature type="domain" description="PAC" evidence="10">
    <location>
        <begin position="1646"/>
        <end position="1697"/>
    </location>
</feature>
<protein>
    <recommendedName>
        <fullName evidence="2">histidine kinase</fullName>
        <ecNumber evidence="2">2.7.13.3</ecNumber>
    </recommendedName>
</protein>
<dbReference type="InterPro" id="IPR005467">
    <property type="entry name" value="His_kinase_dom"/>
</dbReference>
<dbReference type="SMART" id="SM00220">
    <property type="entry name" value="S_TKc"/>
    <property type="match status" value="1"/>
</dbReference>
<evidence type="ECO:0000256" key="6">
    <source>
        <dbReference type="SAM" id="Coils"/>
    </source>
</evidence>
<feature type="domain" description="PAS" evidence="9">
    <location>
        <begin position="1698"/>
        <end position="1774"/>
    </location>
</feature>
<evidence type="ECO:0000313" key="11">
    <source>
        <dbReference type="EMBL" id="MBD2734713.1"/>
    </source>
</evidence>
<sequence>MSAKVVETINIASYEIVEQLYSGSRTQVYRAIRECVGAAGRRHRQPVVIKLLKREYPTFSELVQFRNQYAIAKNLDIPGIIKPYSLEHYHNGYALVMEDFGGVSLRQFTCSKPLTLQEFLPIALQLLDTLHQLHQQRVIHKDIKPANILIHPDTKQVKLIDFSIASLLPRETQEIQSINGLEGTLAYLSPEQTGRMNRGIDYRSDFYSLGVTFFELLSGQLPFTSDEPMELVHSHIAKQPNSICDLNPEMPLMLGEILSKLMAKNAEDRYQSALGLKYDLERCCQEWQATGKHTWFDLAQHDISDRFLIREKLYGREQEVQSLVEAFGRVANGAVELMLVAGFSGIGKTAVVNEVHKPIVRWSGYFIKGKYDQFNRNIPLSAFVRACRDLMTQLLSESDSQLQQWRNKILSALGENGQVIIDVIPELEQIIGKQPPAPELSGSAAQNRFNLLFVKFIQVFATREHPLVVFLDDLQWADLASLNLLKLLMDETLNGYLFIIGAYRDNEVFAAHPLMLTLKEIEKVAAVNTLTLKPLNQADVNSLIADTLSCSTEVALPLTELVYQKAKGNPFFTTQFLKALHEEGLISFDPPQSHASCYNGGDPSNALAPLTKGGRQGGWQCDVAKVRSLALTDDVVEFMAIQLLKLSPNTQEVLKLAACIGNQFDLTTLAIVYQKSQTETATDLWKALQEGLVIPTNEVYKFYQDSSLAIDNLQTNNSGQKTVYKFLHDRVQQAAYSLIPEEQKPATHLKIGQLLLNNTKAIEIDENLFEIVNQLNIGKSLIIERTPQIKIAELNLQAAQKAKSATAYAAAYQYSTTGIALLNFSPSPDEYCWQTHYDLTLALHELAAETAYLSGDFGQMEQWADIVMQQAKTSVDKMKVYAVKIQASMAQVKKLEAVKIGLEALQLVGVTIPESPEPSDIQQALTQVASNLHRKNIEELINLPLMTDIEHLCAARILATIGPATYQAAPILFPLVICELMNLSIDYGNSPFSSYGYACYGILLNAVFQNIKSAYQVGKLALNLAEKFNFPDIKSSTFFVVGVCIAHGKVHVKETLPVLSDAFQSGLEGGNFIFATHAAIHKYQHTYLMGQELTIVAQEMATISDILFRLKQENALSFHQIFQQSVMNLLNYSEHPCILQGEVYNEKTALPKLLDAHDRTGLHHFYFNKLILCYFFGNYLQAQENALQAEQYLDGVPGLLVVPVSYFYDSLAHLAIYPSLADSQQINVLNRVTNNQEKMKQWATDAPMNFQHKFDLVAAEQYRILGNKADAMDYYDRAISLAKEHGYTQEQALANELAAKFYLDWGKGRIAQEYMTEAYYGYARWGAKAKVADLEKRYPQLLAPILQQTRSPLSTSETIFNLGTVTSISSATSSSSSVSVALDLAAVLKASQILSGEIELEKLLSTLLHILIENSGAEKCVLLLSHEEQLMVQSVTYSDFCPVLLKPQFFEDSEDVPVSLINTVKRSLQPTVIIDARVHGQLTNDPYIQRQQPKSILCSPILHQGKLLGVLYLENNLVTGAFTNDRVELLNLLCAQAAISLENARLYGNSQNYAQQLTQSLEKLQASETRFQNLANNIPGMVYQFRLEADGSTSTPYVSSGCFDLYGLEPESVMAGIHSLYAMHHPDDDPAITQATIYSAQTLTPFEQEWRIILPSGTVKWIQSAARPERQADGAIVWDGVVIDISDRKQAEASLAKEREFLNAIIHNISDGIVVCDASGKLTLFNKATREFHGSPLESLPAEQWGEHFNLYQPDGQTPLSTTEIPLFRALQGEIVENAEMVIAPKHGSKRILLASGQAIVDAAGNKIGAVAVMRDISDRKQSELALQQKSEDLEQALTNLQNAQLQIIQSEKMSALGNLVAGVAHEMNNPLGFIAASLKQTKPTIADLVQHLRLYQKSLPNKTEEILNHAEEIDLDYTLEDLPKVIDSLTIACDRLKNISTSLRTFSRADRDYKVSFDIHQGIDSTILILKHRLKANAQRPAIEVLTEYGNLPQIECFPGQLNQVFMNILANAIDALEESNNGRSFEEIQLNPNLIKITTLLENHWLKIIISDNGKGMSEEVKQKIFDHLFTTKAVGRGTGLGLAIARQIVEETHNGNLNCNSVSGQGTEFVISLPVKAD</sequence>
<keyword evidence="5" id="KW-0902">Two-component regulatory system</keyword>
<evidence type="ECO:0000259" key="10">
    <source>
        <dbReference type="PROSITE" id="PS50113"/>
    </source>
</evidence>
<dbReference type="EC" id="2.7.13.3" evidence="2"/>
<dbReference type="SMART" id="SM00065">
    <property type="entry name" value="GAF"/>
    <property type="match status" value="1"/>
</dbReference>
<evidence type="ECO:0000256" key="2">
    <source>
        <dbReference type="ARBA" id="ARBA00012438"/>
    </source>
</evidence>
<feature type="domain" description="Histidine kinase" evidence="8">
    <location>
        <begin position="1863"/>
        <end position="2120"/>
    </location>
</feature>
<dbReference type="RefSeq" id="WP_190955411.1">
    <property type="nucleotide sequence ID" value="NZ_JACJTU010000010.1"/>
</dbReference>
<dbReference type="Gene3D" id="3.30.450.20">
    <property type="entry name" value="PAS domain"/>
    <property type="match status" value="2"/>
</dbReference>
<keyword evidence="4" id="KW-0808">Transferase</keyword>
<dbReference type="Pfam" id="PF02518">
    <property type="entry name" value="HATPase_c"/>
    <property type="match status" value="1"/>
</dbReference>
<dbReference type="InterPro" id="IPR004358">
    <property type="entry name" value="Sig_transdc_His_kin-like_C"/>
</dbReference>
<dbReference type="Pfam" id="PF01590">
    <property type="entry name" value="GAF"/>
    <property type="match status" value="1"/>
</dbReference>
<dbReference type="PRINTS" id="PR00344">
    <property type="entry name" value="BCTRLSENSOR"/>
</dbReference>
<dbReference type="InterPro" id="IPR029016">
    <property type="entry name" value="GAF-like_dom_sf"/>
</dbReference>
<dbReference type="Pfam" id="PF00989">
    <property type="entry name" value="PAS"/>
    <property type="match status" value="1"/>
</dbReference>
<dbReference type="InterPro" id="IPR000719">
    <property type="entry name" value="Prot_kinase_dom"/>
</dbReference>